<protein>
    <recommendedName>
        <fullName evidence="1">CobQ/CobB/MinD/ParA nucleotide binding domain-containing protein</fullName>
    </recommendedName>
</protein>
<gene>
    <name evidence="2" type="ORF">Afil01_08560</name>
</gene>
<dbReference type="RefSeq" id="WP_285661248.1">
    <property type="nucleotide sequence ID" value="NZ_BSTX01000001.1"/>
</dbReference>
<dbReference type="EMBL" id="BSTX01000001">
    <property type="protein sequence ID" value="GLZ76049.1"/>
    <property type="molecule type" value="Genomic_DNA"/>
</dbReference>
<dbReference type="Proteomes" id="UP001165079">
    <property type="component" value="Unassembled WGS sequence"/>
</dbReference>
<dbReference type="InterPro" id="IPR002586">
    <property type="entry name" value="CobQ/CobB/MinD/ParA_Nub-bd_dom"/>
</dbReference>
<accession>A0A9W6SF59</accession>
<reference evidence="2" key="1">
    <citation type="submission" date="2023-03" db="EMBL/GenBank/DDBJ databases">
        <title>Actinorhabdospora filicis NBRC 111898.</title>
        <authorList>
            <person name="Ichikawa N."/>
            <person name="Sato H."/>
            <person name="Tonouchi N."/>
        </authorList>
    </citation>
    <scope>NUCLEOTIDE SEQUENCE</scope>
    <source>
        <strain evidence="2">NBRC 111898</strain>
    </source>
</reference>
<dbReference type="Pfam" id="PF01656">
    <property type="entry name" value="CbiA"/>
    <property type="match status" value="1"/>
</dbReference>
<dbReference type="AlphaFoldDB" id="A0A9W6SF59"/>
<dbReference type="SUPFAM" id="SSF52540">
    <property type="entry name" value="P-loop containing nucleoside triphosphate hydrolases"/>
    <property type="match status" value="1"/>
</dbReference>
<evidence type="ECO:0000313" key="3">
    <source>
        <dbReference type="Proteomes" id="UP001165079"/>
    </source>
</evidence>
<proteinExistence type="predicted"/>
<dbReference type="InterPro" id="IPR027417">
    <property type="entry name" value="P-loop_NTPase"/>
</dbReference>
<comment type="caution">
    <text evidence="2">The sequence shown here is derived from an EMBL/GenBank/DDBJ whole genome shotgun (WGS) entry which is preliminary data.</text>
</comment>
<dbReference type="Gene3D" id="3.40.50.300">
    <property type="entry name" value="P-loop containing nucleotide triphosphate hydrolases"/>
    <property type="match status" value="1"/>
</dbReference>
<evidence type="ECO:0000313" key="2">
    <source>
        <dbReference type="EMBL" id="GLZ76049.1"/>
    </source>
</evidence>
<organism evidence="2 3">
    <name type="scientific">Actinorhabdospora filicis</name>
    <dbReference type="NCBI Taxonomy" id="1785913"/>
    <lineage>
        <taxon>Bacteria</taxon>
        <taxon>Bacillati</taxon>
        <taxon>Actinomycetota</taxon>
        <taxon>Actinomycetes</taxon>
        <taxon>Micromonosporales</taxon>
        <taxon>Micromonosporaceae</taxon>
        <taxon>Actinorhabdospora</taxon>
    </lineage>
</organism>
<name>A0A9W6SF59_9ACTN</name>
<keyword evidence="3" id="KW-1185">Reference proteome</keyword>
<feature type="domain" description="CobQ/CobB/MinD/ParA nucleotide binding" evidence="1">
    <location>
        <begin position="26"/>
        <end position="60"/>
    </location>
</feature>
<sequence length="197" mass="20581">MGEVDYPALVRATLGAPPRLGDVRLVAVDGGTGAGKSTVAAGLAAALAAAGRTVAVVAADDLLDGWSDVEGAGSRIRDLVLTPLAAGATARYHPYDWHAGRFGDKVREVAPPGVLILEGVGAGRGMFRPYLSLLIYVDAPLELRFARVLARDGEEIAGPLRDWIADETAHLAANGTREASDVYLIPTECPDDPKEDV</sequence>
<evidence type="ECO:0000259" key="1">
    <source>
        <dbReference type="Pfam" id="PF01656"/>
    </source>
</evidence>